<evidence type="ECO:0000313" key="4">
    <source>
        <dbReference type="Proteomes" id="UP000327000"/>
    </source>
</evidence>
<name>A0A5N5W0L6_STRMB</name>
<feature type="transmembrane region" description="Helical" evidence="2">
    <location>
        <begin position="152"/>
        <end position="177"/>
    </location>
</feature>
<feature type="region of interest" description="Disordered" evidence="1">
    <location>
        <begin position="1"/>
        <end position="21"/>
    </location>
</feature>
<keyword evidence="2" id="KW-0812">Transmembrane</keyword>
<evidence type="ECO:0008006" key="5">
    <source>
        <dbReference type="Google" id="ProtNLM"/>
    </source>
</evidence>
<keyword evidence="2" id="KW-1133">Transmembrane helix</keyword>
<gene>
    <name evidence="3" type="ORF">FRZ00_31010</name>
</gene>
<sequence>MTTTVSPASSPVPAASPAPEAGRGGFRPRGFVWLVLRQHRPTLVALALLLVAELVQLALLGYLLRKDADVRALADLCAGDARECAERWSPAADFRAGYGDALHFNGLLVQYVPLLAGLFTAGPMVARELESGTWRLAWTQSLPPARWLAAKLAVPAVLVLVGVSLMSALYTWCWTAVPTELLPGQRWYDSFEMLGPMPVANALCGVAFGALAALATRRTVPAMAVTLVGYGAVRSVLGYVRPHLWPPTRTVSLGMPGYPNDGTWVLGRGMLTRSGERISDDACGIGVSPERCLASHNADRWYLDHHPPGDHWPLAWLEAGVLAALTAVAAWAALRWVRHVVP</sequence>
<evidence type="ECO:0000313" key="3">
    <source>
        <dbReference type="EMBL" id="KAB7834090.1"/>
    </source>
</evidence>
<proteinExistence type="predicted"/>
<dbReference type="OrthoDB" id="3579673at2"/>
<protein>
    <recommendedName>
        <fullName evidence="5">ABC transporter permease</fullName>
    </recommendedName>
</protein>
<feature type="compositionally biased region" description="Low complexity" evidence="1">
    <location>
        <begin position="1"/>
        <end position="19"/>
    </location>
</feature>
<feature type="transmembrane region" description="Helical" evidence="2">
    <location>
        <begin position="197"/>
        <end position="215"/>
    </location>
</feature>
<evidence type="ECO:0000256" key="1">
    <source>
        <dbReference type="SAM" id="MobiDB-lite"/>
    </source>
</evidence>
<reference evidence="3 4" key="1">
    <citation type="journal article" date="2019" name="Microb. Cell Fact.">
        <title>Exploring novel herbicidin analogues by transcriptional regulator overexpression and MS/MS molecular networking.</title>
        <authorList>
            <person name="Shi Y."/>
            <person name="Gu R."/>
            <person name="Li Y."/>
            <person name="Wang X."/>
            <person name="Ren W."/>
            <person name="Li X."/>
            <person name="Wang L."/>
            <person name="Xie Y."/>
            <person name="Hong B."/>
        </authorList>
    </citation>
    <scope>NUCLEOTIDE SEQUENCE [LARGE SCALE GENOMIC DNA]</scope>
    <source>
        <strain evidence="3 4">US-43</strain>
    </source>
</reference>
<keyword evidence="2" id="KW-0472">Membrane</keyword>
<dbReference type="Proteomes" id="UP000327000">
    <property type="component" value="Unassembled WGS sequence"/>
</dbReference>
<feature type="transmembrane region" description="Helical" evidence="2">
    <location>
        <begin position="222"/>
        <end position="240"/>
    </location>
</feature>
<comment type="caution">
    <text evidence="3">The sequence shown here is derived from an EMBL/GenBank/DDBJ whole genome shotgun (WGS) entry which is preliminary data.</text>
</comment>
<dbReference type="RefSeq" id="WP_152265791.1">
    <property type="nucleotide sequence ID" value="NZ_VOKX01000117.1"/>
</dbReference>
<feature type="transmembrane region" description="Helical" evidence="2">
    <location>
        <begin position="314"/>
        <end position="334"/>
    </location>
</feature>
<feature type="transmembrane region" description="Helical" evidence="2">
    <location>
        <begin position="43"/>
        <end position="64"/>
    </location>
</feature>
<dbReference type="AlphaFoldDB" id="A0A5N5W0L6"/>
<evidence type="ECO:0000256" key="2">
    <source>
        <dbReference type="SAM" id="Phobius"/>
    </source>
</evidence>
<accession>A0A5N5W0L6</accession>
<keyword evidence="4" id="KW-1185">Reference proteome</keyword>
<dbReference type="EMBL" id="VOKX01000117">
    <property type="protein sequence ID" value="KAB7834090.1"/>
    <property type="molecule type" value="Genomic_DNA"/>
</dbReference>
<organism evidence="3 4">
    <name type="scientific">Streptomyces mobaraensis</name>
    <name type="common">Streptoverticillium mobaraense</name>
    <dbReference type="NCBI Taxonomy" id="35621"/>
    <lineage>
        <taxon>Bacteria</taxon>
        <taxon>Bacillati</taxon>
        <taxon>Actinomycetota</taxon>
        <taxon>Actinomycetes</taxon>
        <taxon>Kitasatosporales</taxon>
        <taxon>Streptomycetaceae</taxon>
        <taxon>Streptomyces</taxon>
    </lineage>
</organism>